<dbReference type="Gene3D" id="1.25.40.10">
    <property type="entry name" value="Tetratricopeptide repeat domain"/>
    <property type="match status" value="2"/>
</dbReference>
<comment type="caution">
    <text evidence="1">The sequence shown here is derived from an EMBL/GenBank/DDBJ whole genome shotgun (WGS) entry which is preliminary data.</text>
</comment>
<dbReference type="SUPFAM" id="SSF48452">
    <property type="entry name" value="TPR-like"/>
    <property type="match status" value="1"/>
</dbReference>
<dbReference type="EMBL" id="CACRXK020012801">
    <property type="protein sequence ID" value="CAB4024014.1"/>
    <property type="molecule type" value="Genomic_DNA"/>
</dbReference>
<dbReference type="SMART" id="SM00028">
    <property type="entry name" value="TPR"/>
    <property type="match status" value="4"/>
</dbReference>
<organism evidence="1 2">
    <name type="scientific">Paramuricea clavata</name>
    <name type="common">Red gorgonian</name>
    <name type="synonym">Violescent sea-whip</name>
    <dbReference type="NCBI Taxonomy" id="317549"/>
    <lineage>
        <taxon>Eukaryota</taxon>
        <taxon>Metazoa</taxon>
        <taxon>Cnidaria</taxon>
        <taxon>Anthozoa</taxon>
        <taxon>Octocorallia</taxon>
        <taxon>Malacalcyonacea</taxon>
        <taxon>Plexauridae</taxon>
        <taxon>Paramuricea</taxon>
    </lineage>
</organism>
<sequence length="250" mass="28764">MYMELLKSCLPVIEKNCRSSLPILYLTLGSKQVESGKHKACLAFFQEALDIELEITLRSNLTIREVTALCYISMVVTLVNIEKFKLARKAIERAIQLAESLPECRQYLWIFRCYTWKGLIQNKMREYITAIDSLKHALVQLPKISHESYDKFEEFKCHRAMATAHFYVGSYKDALTSLYDALSVIKYLFPEGSEGEAQVFVHVAKVAQKIKNKTLEVSNLRLAYKMFSKVLGENHSQTQVIYIAYARALI</sequence>
<dbReference type="InterPro" id="IPR011990">
    <property type="entry name" value="TPR-like_helical_dom_sf"/>
</dbReference>
<name>A0A7D9L084_PARCT</name>
<gene>
    <name evidence="1" type="ORF">PACLA_8A057109</name>
</gene>
<accession>A0A7D9L084</accession>
<keyword evidence="2" id="KW-1185">Reference proteome</keyword>
<evidence type="ECO:0000313" key="1">
    <source>
        <dbReference type="EMBL" id="CAB4024014.1"/>
    </source>
</evidence>
<dbReference type="InterPro" id="IPR019734">
    <property type="entry name" value="TPR_rpt"/>
</dbReference>
<reference evidence="1" key="1">
    <citation type="submission" date="2020-04" db="EMBL/GenBank/DDBJ databases">
        <authorList>
            <person name="Alioto T."/>
            <person name="Alioto T."/>
            <person name="Gomez Garrido J."/>
        </authorList>
    </citation>
    <scope>NUCLEOTIDE SEQUENCE</scope>
    <source>
        <strain evidence="1">A484AB</strain>
    </source>
</reference>
<protein>
    <submittedName>
        <fullName evidence="1">Tetratricopeptide repeat 28-like</fullName>
    </submittedName>
</protein>
<evidence type="ECO:0000313" key="2">
    <source>
        <dbReference type="Proteomes" id="UP001152795"/>
    </source>
</evidence>
<proteinExistence type="predicted"/>
<dbReference type="Proteomes" id="UP001152795">
    <property type="component" value="Unassembled WGS sequence"/>
</dbReference>
<feature type="non-terminal residue" evidence="1">
    <location>
        <position position="250"/>
    </location>
</feature>
<dbReference type="AlphaFoldDB" id="A0A7D9L084"/>